<gene>
    <name evidence="1" type="ORF">FPQ13_06930</name>
</gene>
<dbReference type="InterPro" id="IPR036412">
    <property type="entry name" value="HAD-like_sf"/>
</dbReference>
<name>A0A556PMB2_9BACI</name>
<keyword evidence="2" id="KW-1185">Reference proteome</keyword>
<accession>A0A556PMB2</accession>
<dbReference type="PANTHER" id="PTHR10000">
    <property type="entry name" value="PHOSPHOSERINE PHOSPHATASE"/>
    <property type="match status" value="1"/>
</dbReference>
<protein>
    <submittedName>
        <fullName evidence="1">HAD family phosphatase</fullName>
    </submittedName>
</protein>
<dbReference type="InterPro" id="IPR023214">
    <property type="entry name" value="HAD_sf"/>
</dbReference>
<dbReference type="OrthoDB" id="9781413at2"/>
<dbReference type="SUPFAM" id="SSF56784">
    <property type="entry name" value="HAD-like"/>
    <property type="match status" value="1"/>
</dbReference>
<dbReference type="Proteomes" id="UP000316425">
    <property type="component" value="Unassembled WGS sequence"/>
</dbReference>
<dbReference type="AlphaFoldDB" id="A0A556PMB2"/>
<comment type="caution">
    <text evidence="1">The sequence shown here is derived from an EMBL/GenBank/DDBJ whole genome shotgun (WGS) entry which is preliminary data.</text>
</comment>
<dbReference type="CDD" id="cd07516">
    <property type="entry name" value="HAD_Pase"/>
    <property type="match status" value="1"/>
</dbReference>
<dbReference type="Pfam" id="PF08282">
    <property type="entry name" value="Hydrolase_3"/>
    <property type="match status" value="1"/>
</dbReference>
<dbReference type="GO" id="GO:0000287">
    <property type="term" value="F:magnesium ion binding"/>
    <property type="evidence" value="ECO:0007669"/>
    <property type="project" value="TreeGrafter"/>
</dbReference>
<reference evidence="1 2" key="1">
    <citation type="submission" date="2019-07" db="EMBL/GenBank/DDBJ databases">
        <title>Allobacillus sp. nov. SKP isolated from shrimp paste of Euphausiacea.</title>
        <authorList>
            <person name="Kanchanasin P."/>
            <person name="Tanasupawat S."/>
            <person name="Shi W."/>
            <person name="Wu L."/>
            <person name="Ma J."/>
        </authorList>
    </citation>
    <scope>NUCLEOTIDE SEQUENCE [LARGE SCALE GENOMIC DNA]</scope>
    <source>
        <strain evidence="1 2">SKP4-8</strain>
    </source>
</reference>
<organism evidence="1 2">
    <name type="scientific">Allobacillus salarius</name>
    <dbReference type="NCBI Taxonomy" id="1955272"/>
    <lineage>
        <taxon>Bacteria</taxon>
        <taxon>Bacillati</taxon>
        <taxon>Bacillota</taxon>
        <taxon>Bacilli</taxon>
        <taxon>Bacillales</taxon>
        <taxon>Bacillaceae</taxon>
        <taxon>Allobacillus</taxon>
    </lineage>
</organism>
<dbReference type="SFLD" id="SFLDS00003">
    <property type="entry name" value="Haloacid_Dehalogenase"/>
    <property type="match status" value="1"/>
</dbReference>
<dbReference type="PANTHER" id="PTHR10000:SF23">
    <property type="entry name" value="5-AMINO-6-(5-PHOSPHO-D-RIBITYLAMINO)URACIL PHOSPHATASE YITU"/>
    <property type="match status" value="1"/>
</dbReference>
<evidence type="ECO:0000313" key="2">
    <source>
        <dbReference type="Proteomes" id="UP000316425"/>
    </source>
</evidence>
<dbReference type="Gene3D" id="3.40.50.1000">
    <property type="entry name" value="HAD superfamily/HAD-like"/>
    <property type="match status" value="1"/>
</dbReference>
<dbReference type="GO" id="GO:0005829">
    <property type="term" value="C:cytosol"/>
    <property type="evidence" value="ECO:0007669"/>
    <property type="project" value="TreeGrafter"/>
</dbReference>
<dbReference type="SFLD" id="SFLDG01140">
    <property type="entry name" value="C2.B:_Phosphomannomutase_and_P"/>
    <property type="match status" value="1"/>
</dbReference>
<evidence type="ECO:0000313" key="1">
    <source>
        <dbReference type="EMBL" id="TSJ65534.1"/>
    </source>
</evidence>
<dbReference type="InterPro" id="IPR006379">
    <property type="entry name" value="HAD-SF_hydro_IIB"/>
</dbReference>
<proteinExistence type="predicted"/>
<dbReference type="NCBIfam" id="TIGR00099">
    <property type="entry name" value="Cof-subfamily"/>
    <property type="match status" value="1"/>
</dbReference>
<sequence length="278" mass="31381">MEKHIIALDLDGTLLNDQKNISEKNLKTIQAAKEAGHIVVIATGRPHRVSKQYYSQMDLTTPMVNMNGAYVHHPRDKSWGVKHSPMPKDTAYDIFDIANHFGSKNVMAEIIDQVYIEKNDESLMTNFFTTGLEDAAIFGDLKENLKTDPSSILIYPDEEAAPKIQEALNENHASLIDHRKWMDPFSVVEVIRSGLHKAIGLQMISKYYGIPQERIIAFGDEDNDLEMIEYAGVGVAMGNGIDELKTLAKEITLTNEEDGISHFLEDYLRLNKKQFSKN</sequence>
<dbReference type="RefSeq" id="WP_144088608.1">
    <property type="nucleotide sequence ID" value="NZ_VMHE01000009.1"/>
</dbReference>
<dbReference type="Gene3D" id="3.30.1240.10">
    <property type="match status" value="1"/>
</dbReference>
<dbReference type="InterPro" id="IPR000150">
    <property type="entry name" value="Cof"/>
</dbReference>
<dbReference type="NCBIfam" id="TIGR01484">
    <property type="entry name" value="HAD-SF-IIB"/>
    <property type="match status" value="1"/>
</dbReference>
<dbReference type="PROSITE" id="PS01228">
    <property type="entry name" value="COF_1"/>
    <property type="match status" value="1"/>
</dbReference>
<dbReference type="EMBL" id="VMHE01000009">
    <property type="protein sequence ID" value="TSJ65534.1"/>
    <property type="molecule type" value="Genomic_DNA"/>
</dbReference>
<dbReference type="GO" id="GO:0016791">
    <property type="term" value="F:phosphatase activity"/>
    <property type="evidence" value="ECO:0007669"/>
    <property type="project" value="TreeGrafter"/>
</dbReference>